<gene>
    <name evidence="1" type="ORF">KIS1582_5149</name>
</gene>
<comment type="caution">
    <text evidence="1">The sequence shown here is derived from an EMBL/GenBank/DDBJ whole genome shotgun (WGS) entry which is preliminary data.</text>
</comment>
<sequence>MRIKFAQRFAGFLPKMNSKNKNDKNKVCLNIVGRSPY</sequence>
<dbReference type="AlphaFoldDB" id="A0A800N848"/>
<dbReference type="EMBL" id="VDEM01000174">
    <property type="protein sequence ID" value="KAF0821169.1"/>
    <property type="molecule type" value="Genomic_DNA"/>
</dbReference>
<reference evidence="1 2" key="1">
    <citation type="journal article" date="2020" name="G3 (Bethesda)">
        <title>Whole Genome Sequencing and Comparative Genomics of Two Nematicidal Bacillus Strains Reveals a Wide Range of Possible Virulence Factors.</title>
        <authorList>
            <person name="Susic N."/>
            <person name="Janezic S."/>
            <person name="Rupnik M."/>
            <person name="Geric Stare B."/>
        </authorList>
    </citation>
    <scope>NUCLEOTIDE SEQUENCE [LARGE SCALE GENOMIC DNA]</scope>
    <source>
        <strain evidence="1 2">I-1582</strain>
    </source>
</reference>
<organism evidence="1 2">
    <name type="scientific">Cytobacillus firmus</name>
    <name type="common">Bacillus firmus</name>
    <dbReference type="NCBI Taxonomy" id="1399"/>
    <lineage>
        <taxon>Bacteria</taxon>
        <taxon>Bacillati</taxon>
        <taxon>Bacillota</taxon>
        <taxon>Bacilli</taxon>
        <taxon>Bacillales</taxon>
        <taxon>Bacillaceae</taxon>
        <taxon>Cytobacillus</taxon>
    </lineage>
</organism>
<proteinExistence type="predicted"/>
<evidence type="ECO:0000313" key="2">
    <source>
        <dbReference type="Proteomes" id="UP000465778"/>
    </source>
</evidence>
<protein>
    <submittedName>
        <fullName evidence="1">Uncharacterized protein</fullName>
    </submittedName>
</protein>
<name>A0A800N848_CYTFI</name>
<dbReference type="Proteomes" id="UP000465778">
    <property type="component" value="Unassembled WGS sequence"/>
</dbReference>
<evidence type="ECO:0000313" key="1">
    <source>
        <dbReference type="EMBL" id="KAF0821169.1"/>
    </source>
</evidence>
<accession>A0A800N848</accession>